<evidence type="ECO:0000313" key="3">
    <source>
        <dbReference type="EMBL" id="SBW02074.1"/>
    </source>
</evidence>
<dbReference type="InterPro" id="IPR052173">
    <property type="entry name" value="Beta-lactam_resp_regulator"/>
</dbReference>
<dbReference type="CDD" id="cd07341">
    <property type="entry name" value="M56_BlaR1_MecR1_like"/>
    <property type="match status" value="1"/>
</dbReference>
<dbReference type="PANTHER" id="PTHR34978">
    <property type="entry name" value="POSSIBLE SENSOR-TRANSDUCER PROTEIN BLAR"/>
    <property type="match status" value="1"/>
</dbReference>
<feature type="transmembrane region" description="Helical" evidence="1">
    <location>
        <begin position="120"/>
        <end position="141"/>
    </location>
</feature>
<dbReference type="Pfam" id="PF05569">
    <property type="entry name" value="Peptidase_M56"/>
    <property type="match status" value="1"/>
</dbReference>
<dbReference type="AlphaFoldDB" id="A0A212JRH8"/>
<protein>
    <recommendedName>
        <fullName evidence="2">Peptidase M56 domain-containing protein</fullName>
    </recommendedName>
</protein>
<evidence type="ECO:0000256" key="1">
    <source>
        <dbReference type="SAM" id="Phobius"/>
    </source>
</evidence>
<proteinExistence type="predicted"/>
<keyword evidence="1" id="KW-1133">Transmembrane helix</keyword>
<feature type="transmembrane region" description="Helical" evidence="1">
    <location>
        <begin position="293"/>
        <end position="312"/>
    </location>
</feature>
<accession>A0A212JRH8</accession>
<name>A0A212JRH8_9FIRM</name>
<organism evidence="3">
    <name type="scientific">uncultured Eubacteriales bacterium</name>
    <dbReference type="NCBI Taxonomy" id="172733"/>
    <lineage>
        <taxon>Bacteria</taxon>
        <taxon>Bacillati</taxon>
        <taxon>Bacillota</taxon>
        <taxon>Clostridia</taxon>
        <taxon>Eubacteriales</taxon>
        <taxon>environmental samples</taxon>
    </lineage>
</organism>
<feature type="transmembrane region" description="Helical" evidence="1">
    <location>
        <begin position="208"/>
        <end position="229"/>
    </location>
</feature>
<dbReference type="EMBL" id="FLUN01000001">
    <property type="protein sequence ID" value="SBW02074.1"/>
    <property type="molecule type" value="Genomic_DNA"/>
</dbReference>
<reference evidence="3" key="1">
    <citation type="submission" date="2016-04" db="EMBL/GenBank/DDBJ databases">
        <authorList>
            <person name="Evans L.H."/>
            <person name="Alamgir A."/>
            <person name="Owens N."/>
            <person name="Weber N.D."/>
            <person name="Virtaneva K."/>
            <person name="Barbian K."/>
            <person name="Babar A."/>
            <person name="Rosenke K."/>
        </authorList>
    </citation>
    <scope>NUCLEOTIDE SEQUENCE</scope>
    <source>
        <strain evidence="3">86</strain>
    </source>
</reference>
<dbReference type="PANTHER" id="PTHR34978:SF3">
    <property type="entry name" value="SLR0241 PROTEIN"/>
    <property type="match status" value="1"/>
</dbReference>
<dbReference type="InterPro" id="IPR008756">
    <property type="entry name" value="Peptidase_M56"/>
</dbReference>
<sequence>MLTMGAIFLKLLNMSIAASWLILAVMVFRLFMKRAPKWIPCILWAMVAVRLIFPFSFKSVFSLIPSAETIPVQSIYSGNSIAANEPYNFQLQSGIQTIDRAINPITLKTTGSAMRSNIEIFAWIWLVGAVLLLLYAIISYLRMWGKVREAVPLRDNIWLCDAVKSPFILGIIRPQIFLPSDIPEGQVNYVLAHEQAHLKHKDHWWKPLGFLLLAVYWFNPLVAAAYILFCRDIELACDETVIKTMKIDEKKAYSYALVSCSMQRKMVMVYPLAFGEVGVKERINTVLNYKKPAFWTVVVAVIACVVAAMCFLTNPKGQAIETPLEGTDYSGYSELIAEARDVLENSDGNYPEEEPFSHVFYQHWDYETLGYLIKDIDGNGVDELIFGANTDGWDNGGWDGIIYDLYTIVNGKVFHVLDGWERNRYYLCENGCIANEGSSSAFESSYNYYTYSGTELTLVESVLYYSLQDEEHPWFYSTEDKPDIKNAEPISQDKAAEIMNKYVHEHPQYTPFVE</sequence>
<gene>
    <name evidence="3" type="ORF">KL86CLO1_11588</name>
</gene>
<feature type="transmembrane region" description="Helical" evidence="1">
    <location>
        <begin position="38"/>
        <end position="57"/>
    </location>
</feature>
<keyword evidence="1" id="KW-0812">Transmembrane</keyword>
<feature type="domain" description="Peptidase M56" evidence="2">
    <location>
        <begin position="10"/>
        <end position="285"/>
    </location>
</feature>
<keyword evidence="1" id="KW-0472">Membrane</keyword>
<evidence type="ECO:0000259" key="2">
    <source>
        <dbReference type="Pfam" id="PF05569"/>
    </source>
</evidence>
<feature type="transmembrane region" description="Helical" evidence="1">
    <location>
        <begin position="12"/>
        <end position="31"/>
    </location>
</feature>